<dbReference type="Gene3D" id="3.30.70.2390">
    <property type="match status" value="1"/>
</dbReference>
<sequence length="221" mass="24569">MENFFSPKKVNNITESLADHLFTDLEIWEMMRLYELGKDIDLSNVNLYVLDNSPEGLLVEDTGEDGAFLLRPKAGNYSQLQLVAQSIFNVDTIELDTELKIEVAEKPGKEQEPEIEMIDYKKEFKIEIQNGTFIGGLAGRTQNRLESLGYQVLTIGNADEQNYLTSVIYDLSPDIEKGDELENLAQELGAEVITNVPAKFTSASAATAATDVLIILGTDQQ</sequence>
<gene>
    <name evidence="2" type="ORF">COT81_02835</name>
</gene>
<name>A0A2H0W183_9BACT</name>
<evidence type="ECO:0000259" key="1">
    <source>
        <dbReference type="Pfam" id="PF13399"/>
    </source>
</evidence>
<evidence type="ECO:0000313" key="2">
    <source>
        <dbReference type="EMBL" id="PIS05135.1"/>
    </source>
</evidence>
<dbReference type="Proteomes" id="UP000230935">
    <property type="component" value="Unassembled WGS sequence"/>
</dbReference>
<feature type="domain" description="LytR/CpsA/Psr regulator C-terminal" evidence="1">
    <location>
        <begin position="124"/>
        <end position="219"/>
    </location>
</feature>
<dbReference type="AlphaFoldDB" id="A0A2H0W183"/>
<protein>
    <recommendedName>
        <fullName evidence="1">LytR/CpsA/Psr regulator C-terminal domain-containing protein</fullName>
    </recommendedName>
</protein>
<organism evidence="2 3">
    <name type="scientific">Candidatus Buchananbacteria bacterium CG10_big_fil_rev_8_21_14_0_10_42_9</name>
    <dbReference type="NCBI Taxonomy" id="1974526"/>
    <lineage>
        <taxon>Bacteria</taxon>
        <taxon>Candidatus Buchananiibacteriota</taxon>
    </lineage>
</organism>
<reference evidence="3" key="1">
    <citation type="submission" date="2017-09" db="EMBL/GenBank/DDBJ databases">
        <title>Depth-based differentiation of microbial function through sediment-hosted aquifers and enrichment of novel symbionts in the deep terrestrial subsurface.</title>
        <authorList>
            <person name="Probst A.J."/>
            <person name="Ladd B."/>
            <person name="Jarett J.K."/>
            <person name="Geller-Mcgrath D.E."/>
            <person name="Sieber C.M.K."/>
            <person name="Emerson J.B."/>
            <person name="Anantharaman K."/>
            <person name="Thomas B.C."/>
            <person name="Malmstrom R."/>
            <person name="Stieglmeier M."/>
            <person name="Klingl A."/>
            <person name="Woyke T."/>
            <person name="Ryan C.M."/>
            <person name="Banfield J.F."/>
        </authorList>
    </citation>
    <scope>NUCLEOTIDE SEQUENCE [LARGE SCALE GENOMIC DNA]</scope>
</reference>
<dbReference type="EMBL" id="PEZZ01000020">
    <property type="protein sequence ID" value="PIS05135.1"/>
    <property type="molecule type" value="Genomic_DNA"/>
</dbReference>
<comment type="caution">
    <text evidence="2">The sequence shown here is derived from an EMBL/GenBank/DDBJ whole genome shotgun (WGS) entry which is preliminary data.</text>
</comment>
<dbReference type="Pfam" id="PF13399">
    <property type="entry name" value="LytR_C"/>
    <property type="match status" value="1"/>
</dbReference>
<dbReference type="InterPro" id="IPR027381">
    <property type="entry name" value="LytR/CpsA/Psr_C"/>
</dbReference>
<accession>A0A2H0W183</accession>
<proteinExistence type="predicted"/>
<dbReference type="Gene3D" id="3.40.630.190">
    <property type="entry name" value="LCP protein"/>
    <property type="match status" value="1"/>
</dbReference>
<evidence type="ECO:0000313" key="3">
    <source>
        <dbReference type="Proteomes" id="UP000230935"/>
    </source>
</evidence>